<organism evidence="7 8">
    <name type="scientific">Kinneretia aquatilis</name>
    <dbReference type="NCBI Taxonomy" id="2070761"/>
    <lineage>
        <taxon>Bacteria</taxon>
        <taxon>Pseudomonadati</taxon>
        <taxon>Pseudomonadota</taxon>
        <taxon>Betaproteobacteria</taxon>
        <taxon>Burkholderiales</taxon>
        <taxon>Sphaerotilaceae</taxon>
        <taxon>Roseateles</taxon>
    </lineage>
</organism>
<evidence type="ECO:0000256" key="1">
    <source>
        <dbReference type="ARBA" id="ARBA00004418"/>
    </source>
</evidence>
<keyword evidence="3" id="KW-0813">Transport</keyword>
<evidence type="ECO:0000256" key="5">
    <source>
        <dbReference type="ARBA" id="ARBA00049629"/>
    </source>
</evidence>
<proteinExistence type="inferred from homology"/>
<comment type="caution">
    <text evidence="7">The sequence shown here is derived from an EMBL/GenBank/DDBJ whole genome shotgun (WGS) entry which is preliminary data.</text>
</comment>
<dbReference type="Pfam" id="PF01547">
    <property type="entry name" value="SBP_bac_1"/>
    <property type="match status" value="1"/>
</dbReference>
<dbReference type="RefSeq" id="WP_102770364.1">
    <property type="nucleotide sequence ID" value="NZ_POSP01000004.1"/>
</dbReference>
<keyword evidence="4" id="KW-0732">Signal</keyword>
<protein>
    <recommendedName>
        <fullName evidence="6">Probable sugar-binding periplasmic protein</fullName>
    </recommendedName>
</protein>
<evidence type="ECO:0000256" key="3">
    <source>
        <dbReference type="ARBA" id="ARBA00022448"/>
    </source>
</evidence>
<name>A0A2N8KT11_9BURK</name>
<evidence type="ECO:0000256" key="4">
    <source>
        <dbReference type="ARBA" id="ARBA00022729"/>
    </source>
</evidence>
<sequence length="428" mass="45994">MKLNPARAQRLAVSRSGLLGALLLTLATALPAARAGEIEVLHWWTSGGEARAAQALKASMQAKGHSWKDFAVAGSGGDSAITVLRSRVVSGNAPAAAQIKGPSLQAWAREGVLTSINEVARAERWDDLLPQVVSDQMKYRGDYIAVPVNVHRVNWLWVNPAVFARVGAKVPSSWDEFFAAAETLKKAGVIALAHGGQSWQDLTLLETVTLGVGGAEFYRQAFVLREASALNSPTMDKVLSTYKRIKPFTDRNAPGRDWNLATAMVIKGEAAMQLMGDWAKGEFLAVGSQPGKGFICTPAPGTAKSFIFVVDSFAMFKLKSPANSAAQKDLASAVMSPEFQEAFNLSKGSIPVRLGMKMDRFDDCAKASAQEFSTAAKQASLLPSIANGMAAPSSIEWALKDVVSQFWNSDKMSTAEAMKRMVEASRRQ</sequence>
<dbReference type="InterPro" id="IPR050490">
    <property type="entry name" value="Bact_solute-bd_prot1"/>
</dbReference>
<gene>
    <name evidence="7" type="ORF">C1O66_23285</name>
</gene>
<dbReference type="PANTHER" id="PTHR43649:SF28">
    <property type="entry name" value="BINDING PROTEIN COMPONENT OF ABC SUGAR TRANSPORTER-RELATED"/>
    <property type="match status" value="1"/>
</dbReference>
<dbReference type="PANTHER" id="PTHR43649">
    <property type="entry name" value="ARABINOSE-BINDING PROTEIN-RELATED"/>
    <property type="match status" value="1"/>
</dbReference>
<evidence type="ECO:0000256" key="6">
    <source>
        <dbReference type="ARBA" id="ARBA00049753"/>
    </source>
</evidence>
<dbReference type="Proteomes" id="UP000235916">
    <property type="component" value="Unassembled WGS sequence"/>
</dbReference>
<evidence type="ECO:0000313" key="8">
    <source>
        <dbReference type="Proteomes" id="UP000235916"/>
    </source>
</evidence>
<evidence type="ECO:0000256" key="2">
    <source>
        <dbReference type="ARBA" id="ARBA00008520"/>
    </source>
</evidence>
<dbReference type="AlphaFoldDB" id="A0A2N8KT11"/>
<reference evidence="7 8" key="1">
    <citation type="submission" date="2018-01" db="EMBL/GenBank/DDBJ databases">
        <title>Draft genome sequence of Paucibacter aquatile CR182 isolated from freshwater of the Nakdong River.</title>
        <authorList>
            <person name="Choi A."/>
            <person name="Chung E.J."/>
        </authorList>
    </citation>
    <scope>NUCLEOTIDE SEQUENCE [LARGE SCALE GENOMIC DNA]</scope>
    <source>
        <strain evidence="7 8">CR182</strain>
    </source>
</reference>
<comment type="similarity">
    <text evidence="2">Belongs to the bacterial solute-binding protein 1 family.</text>
</comment>
<comment type="subcellular location">
    <subcellularLocation>
        <location evidence="1">Periplasm</location>
    </subcellularLocation>
</comment>
<dbReference type="SUPFAM" id="SSF53850">
    <property type="entry name" value="Periplasmic binding protein-like II"/>
    <property type="match status" value="1"/>
</dbReference>
<comment type="function">
    <text evidence="5">Part of a binding-protein-dependent transport system for a sugar.</text>
</comment>
<dbReference type="EMBL" id="POSP01000004">
    <property type="protein sequence ID" value="PND36593.1"/>
    <property type="molecule type" value="Genomic_DNA"/>
</dbReference>
<dbReference type="InterPro" id="IPR006059">
    <property type="entry name" value="SBP"/>
</dbReference>
<accession>A0A2N8KT11</accession>
<dbReference type="OrthoDB" id="5580590at2"/>
<dbReference type="GO" id="GO:0042597">
    <property type="term" value="C:periplasmic space"/>
    <property type="evidence" value="ECO:0007669"/>
    <property type="project" value="UniProtKB-SubCell"/>
</dbReference>
<dbReference type="Gene3D" id="3.40.190.10">
    <property type="entry name" value="Periplasmic binding protein-like II"/>
    <property type="match status" value="2"/>
</dbReference>
<evidence type="ECO:0000313" key="7">
    <source>
        <dbReference type="EMBL" id="PND36593.1"/>
    </source>
</evidence>
<keyword evidence="8" id="KW-1185">Reference proteome</keyword>